<name>A0A0H4WZZ4_9BACT</name>
<feature type="repeat" description="TPR" evidence="3">
    <location>
        <begin position="525"/>
        <end position="558"/>
    </location>
</feature>
<dbReference type="PANTHER" id="PTHR45586:SF1">
    <property type="entry name" value="LIPOPOLYSACCHARIDE ASSEMBLY PROTEIN B"/>
    <property type="match status" value="1"/>
</dbReference>
<evidence type="ECO:0000256" key="2">
    <source>
        <dbReference type="ARBA" id="ARBA00022803"/>
    </source>
</evidence>
<evidence type="ECO:0000313" key="7">
    <source>
        <dbReference type="EMBL" id="AKQ67183.1"/>
    </source>
</evidence>
<dbReference type="InterPro" id="IPR011723">
    <property type="entry name" value="Znf/thioredoxin_put"/>
</dbReference>
<dbReference type="KEGG" id="mym:A176_004095"/>
<sequence length="949" mass="100168">MRIVCQKCAAAYAIDDKLITAKGVRAQCPRCRNLQLVRRDPSAAPAQAPQPPAPVTLTPVTGAAPASNPADDLFGDFGAPPPSPGGAPAGASRGGKEAPGSDLFGDLGALQSPTPSSAPPVDPFADLGAPASGGGRPEAEDPLLDFLGPPPSAPSGTDTSPARAPKAAAAPQPASSACRVCQKALTDSFDQALGVCDDCRQSGAADAPPATGERPAAAAGSSDFLPPMSDFGGAAAETSDSRAEPGSGSESRSGARIPISTDIIPDMGPEPRSGIRASAPSLGAEPRSGVRPSPARTVSAQIPAAGRSRGGKGVLVAGLVGLVVIGGGVGGYMLYQEQQGTRRAATPPAEAAIPDAVQAVLPRWKLKFLEITGTSAERLTEGQQQLARDERFAYAEAEESFQQALLLDPRSDAAIAGYVQALALGRGARMDEATFQEARGLLTAAESRSGRTAPLLLAHANLLLARSGQPEQARPLAEELLSRAELPDTQKAEAHLVLGRTWLSSSRELARSHFDSAQKLSPETKRLHYYRALAHVSGGEYSAALDTLRKRLETHPKDWDSLALTARIYQEVGEPSEVRKLYEARVKAEPGELRALLPLAMLRYQAEGNAAGAVRELRALLKNRSRYAGPEVAEVLVHLAGAERTAGATDAAVKAAEEALQLEKALPEAHLQLFLVALGRRDAEKARAQWPGFRGQLENSALEKVLEGRLLLLEKKPLEALEAFQSAVSLDARRLDAQLLAGVAAASAKRRDDAFRVLHQALQSDPLRLEPRTAMSAYWLRPRETVEGVEGAILALSEGAEDPSPLLYEGLLRYHQHQFDAADRHLRSVLEVDANNAGALAYRSLIALERGATAEARRLGERAAAAGRQHPVAHLALGMALAESRQVEPAKRALRDAFSLAPTLLSAQARLAQLESPQGKDAARDTLVKVVGLDPSYLPAKRMLYLLER</sequence>
<proteinExistence type="predicted"/>
<feature type="compositionally biased region" description="Low complexity" evidence="4">
    <location>
        <begin position="160"/>
        <end position="177"/>
    </location>
</feature>
<gene>
    <name evidence="7" type="ORF">A176_004095</name>
</gene>
<evidence type="ECO:0000259" key="6">
    <source>
        <dbReference type="Pfam" id="PF13717"/>
    </source>
</evidence>
<dbReference type="STRING" id="1297742.A176_004095"/>
<accession>A0A0H4WZZ4</accession>
<dbReference type="Pfam" id="PF13432">
    <property type="entry name" value="TPR_16"/>
    <property type="match status" value="1"/>
</dbReference>
<keyword evidence="5" id="KW-0812">Transmembrane</keyword>
<organism evidence="7 8">
    <name type="scientific">Pseudomyxococcus hansupus</name>
    <dbReference type="NCBI Taxonomy" id="1297742"/>
    <lineage>
        <taxon>Bacteria</taxon>
        <taxon>Pseudomonadati</taxon>
        <taxon>Myxococcota</taxon>
        <taxon>Myxococcia</taxon>
        <taxon>Myxococcales</taxon>
        <taxon>Cystobacterineae</taxon>
        <taxon>Myxococcaceae</taxon>
        <taxon>Pseudomyxococcus</taxon>
    </lineage>
</organism>
<evidence type="ECO:0000256" key="5">
    <source>
        <dbReference type="SAM" id="Phobius"/>
    </source>
</evidence>
<dbReference type="PATRIC" id="fig|1297742.4.peg.4141"/>
<dbReference type="Proteomes" id="UP000009026">
    <property type="component" value="Chromosome"/>
</dbReference>
<dbReference type="OrthoDB" id="5482362at2"/>
<dbReference type="EMBL" id="CP012109">
    <property type="protein sequence ID" value="AKQ67183.1"/>
    <property type="molecule type" value="Genomic_DNA"/>
</dbReference>
<dbReference type="RefSeq" id="WP_002635082.1">
    <property type="nucleotide sequence ID" value="NZ_CP012109.1"/>
</dbReference>
<dbReference type="InterPro" id="IPR019734">
    <property type="entry name" value="TPR_rpt"/>
</dbReference>
<feature type="compositionally biased region" description="Low complexity" evidence="4">
    <location>
        <begin position="55"/>
        <end position="66"/>
    </location>
</feature>
<protein>
    <submittedName>
        <fullName evidence="7">DNA gyrase subunit B</fullName>
    </submittedName>
</protein>
<keyword evidence="5" id="KW-1133">Transmembrane helix</keyword>
<dbReference type="InterPro" id="IPR011990">
    <property type="entry name" value="TPR-like_helical_dom_sf"/>
</dbReference>
<feature type="domain" description="Zinc finger/thioredoxin putative" evidence="6">
    <location>
        <begin position="1"/>
        <end position="33"/>
    </location>
</feature>
<reference evidence="7 8" key="1">
    <citation type="journal article" date="2016" name="PLoS ONE">
        <title>Complete Genome Sequence and Comparative Genomics of a Novel Myxobacterium Myxococcus hansupus.</title>
        <authorList>
            <person name="Sharma G."/>
            <person name="Narwani T."/>
            <person name="Subramanian S."/>
        </authorList>
    </citation>
    <scope>NUCLEOTIDE SEQUENCE [LARGE SCALE GENOMIC DNA]</scope>
    <source>
        <strain evidence="8">mixupus</strain>
    </source>
</reference>
<dbReference type="NCBIfam" id="TIGR02098">
    <property type="entry name" value="MJ0042_CXXC"/>
    <property type="match status" value="1"/>
</dbReference>
<feature type="transmembrane region" description="Helical" evidence="5">
    <location>
        <begin position="314"/>
        <end position="335"/>
    </location>
</feature>
<feature type="region of interest" description="Disordered" evidence="4">
    <location>
        <begin position="199"/>
        <end position="297"/>
    </location>
</feature>
<evidence type="ECO:0000256" key="3">
    <source>
        <dbReference type="PROSITE-ProRule" id="PRU00339"/>
    </source>
</evidence>
<evidence type="ECO:0000256" key="4">
    <source>
        <dbReference type="SAM" id="MobiDB-lite"/>
    </source>
</evidence>
<feature type="region of interest" description="Disordered" evidence="4">
    <location>
        <begin position="42"/>
        <end position="179"/>
    </location>
</feature>
<evidence type="ECO:0000256" key="1">
    <source>
        <dbReference type="ARBA" id="ARBA00022737"/>
    </source>
</evidence>
<dbReference type="eggNOG" id="COG0457">
    <property type="taxonomic scope" value="Bacteria"/>
</dbReference>
<dbReference type="AlphaFoldDB" id="A0A0H4WZZ4"/>
<dbReference type="Gene3D" id="1.25.40.10">
    <property type="entry name" value="Tetratricopeptide repeat domain"/>
    <property type="match status" value="3"/>
</dbReference>
<keyword evidence="1" id="KW-0677">Repeat</keyword>
<dbReference type="InterPro" id="IPR051012">
    <property type="entry name" value="CellSynth/LPSAsmb/PSIAsmb"/>
</dbReference>
<dbReference type="PANTHER" id="PTHR45586">
    <property type="entry name" value="TPR REPEAT-CONTAINING PROTEIN PA4667"/>
    <property type="match status" value="1"/>
</dbReference>
<dbReference type="Pfam" id="PF13717">
    <property type="entry name" value="Zn_ribbon_4"/>
    <property type="match status" value="1"/>
</dbReference>
<dbReference type="PROSITE" id="PS50005">
    <property type="entry name" value="TPR"/>
    <property type="match status" value="1"/>
</dbReference>
<dbReference type="SUPFAM" id="SSF48452">
    <property type="entry name" value="TPR-like"/>
    <property type="match status" value="3"/>
</dbReference>
<keyword evidence="2 3" id="KW-0802">TPR repeat</keyword>
<evidence type="ECO:0000313" key="8">
    <source>
        <dbReference type="Proteomes" id="UP000009026"/>
    </source>
</evidence>
<dbReference type="SMART" id="SM00028">
    <property type="entry name" value="TPR"/>
    <property type="match status" value="7"/>
</dbReference>
<keyword evidence="8" id="KW-1185">Reference proteome</keyword>
<keyword evidence="5" id="KW-0472">Membrane</keyword>